<evidence type="ECO:0000313" key="1">
    <source>
        <dbReference type="EMBL" id="EMS67294.1"/>
    </source>
</evidence>
<sequence>MTNHAWCRYPREWRKKVTTEAGRRWSSSSFYNSDVPWLNVVPSFHLNTDSFS</sequence>
<organism evidence="1">
    <name type="scientific">Triticum urartu</name>
    <name type="common">Red wild einkorn</name>
    <name type="synonym">Crithodium urartu</name>
    <dbReference type="NCBI Taxonomy" id="4572"/>
    <lineage>
        <taxon>Eukaryota</taxon>
        <taxon>Viridiplantae</taxon>
        <taxon>Streptophyta</taxon>
        <taxon>Embryophyta</taxon>
        <taxon>Tracheophyta</taxon>
        <taxon>Spermatophyta</taxon>
        <taxon>Magnoliopsida</taxon>
        <taxon>Liliopsida</taxon>
        <taxon>Poales</taxon>
        <taxon>Poaceae</taxon>
        <taxon>BOP clade</taxon>
        <taxon>Pooideae</taxon>
        <taxon>Triticodae</taxon>
        <taxon>Triticeae</taxon>
        <taxon>Triticinae</taxon>
        <taxon>Triticum</taxon>
    </lineage>
</organism>
<reference evidence="1" key="1">
    <citation type="journal article" date="2013" name="Nature">
        <title>Draft genome of the wheat A-genome progenitor Triticum urartu.</title>
        <authorList>
            <person name="Ling H.Q."/>
            <person name="Zhao S."/>
            <person name="Liu D."/>
            <person name="Wang J."/>
            <person name="Sun H."/>
            <person name="Zhang C."/>
            <person name="Fan H."/>
            <person name="Li D."/>
            <person name="Dong L."/>
            <person name="Tao Y."/>
            <person name="Gao C."/>
            <person name="Wu H."/>
            <person name="Li Y."/>
            <person name="Cui Y."/>
            <person name="Guo X."/>
            <person name="Zheng S."/>
            <person name="Wang B."/>
            <person name="Yu K."/>
            <person name="Liang Q."/>
            <person name="Yang W."/>
            <person name="Lou X."/>
            <person name="Chen J."/>
            <person name="Feng M."/>
            <person name="Jian J."/>
            <person name="Zhang X."/>
            <person name="Luo G."/>
            <person name="Jiang Y."/>
            <person name="Liu J."/>
            <person name="Wang Z."/>
            <person name="Sha Y."/>
            <person name="Zhang B."/>
            <person name="Wu H."/>
            <person name="Tang D."/>
            <person name="Shen Q."/>
            <person name="Xue P."/>
            <person name="Zou S."/>
            <person name="Wang X."/>
            <person name="Liu X."/>
            <person name="Wang F."/>
            <person name="Yang Y."/>
            <person name="An X."/>
            <person name="Dong Z."/>
            <person name="Zhang K."/>
            <person name="Zhang X."/>
            <person name="Luo M.C."/>
            <person name="Dvorak J."/>
            <person name="Tong Y."/>
            <person name="Wang J."/>
            <person name="Yang H."/>
            <person name="Li Z."/>
            <person name="Wang D."/>
            <person name="Zhang A."/>
            <person name="Wang J."/>
        </authorList>
    </citation>
    <scope>NUCLEOTIDE SEQUENCE</scope>
</reference>
<accession>M8B189</accession>
<name>M8B189_TRIUA</name>
<protein>
    <submittedName>
        <fullName evidence="1">Uncharacterized protein</fullName>
    </submittedName>
</protein>
<dbReference type="EMBL" id="KD020757">
    <property type="protein sequence ID" value="EMS67294.1"/>
    <property type="molecule type" value="Genomic_DNA"/>
</dbReference>
<dbReference type="AlphaFoldDB" id="M8B189"/>
<proteinExistence type="predicted"/>
<gene>
    <name evidence="1" type="ORF">TRIUR3_33744</name>
</gene>